<evidence type="ECO:0000256" key="1">
    <source>
        <dbReference type="ARBA" id="ARBA00023125"/>
    </source>
</evidence>
<keyword evidence="1 4" id="KW-0238">DNA-binding</keyword>
<dbReference type="Proteomes" id="UP000003163">
    <property type="component" value="Unassembled WGS sequence"/>
</dbReference>
<dbReference type="InterPro" id="IPR001356">
    <property type="entry name" value="HD"/>
</dbReference>
<evidence type="ECO:0000256" key="3">
    <source>
        <dbReference type="ARBA" id="ARBA00023242"/>
    </source>
</evidence>
<proteinExistence type="predicted"/>
<evidence type="ECO:0000256" key="2">
    <source>
        <dbReference type="ARBA" id="ARBA00023155"/>
    </source>
</evidence>
<comment type="caution">
    <text evidence="7">The sequence shown here is derived from an EMBL/GenBank/DDBJ whole genome shotgun (WGS) entry which is preliminary data.</text>
</comment>
<dbReference type="PANTHER" id="PTHR24327">
    <property type="entry name" value="HOMEOBOX PROTEIN"/>
    <property type="match status" value="1"/>
</dbReference>
<evidence type="ECO:0000313" key="7">
    <source>
        <dbReference type="EMBL" id="EJW04906.1"/>
    </source>
</evidence>
<protein>
    <recommendedName>
        <fullName evidence="6">Homeobox domain-containing protein</fullName>
    </recommendedName>
</protein>
<name>J9DAV9_EDHAE</name>
<dbReference type="VEuPathDB" id="MicrosporidiaDB:EDEG_00126"/>
<gene>
    <name evidence="7" type="ORF">EDEG_00126</name>
</gene>
<evidence type="ECO:0000256" key="4">
    <source>
        <dbReference type="PROSITE-ProRule" id="PRU00108"/>
    </source>
</evidence>
<dbReference type="InParanoid" id="J9DAV9"/>
<feature type="domain" description="Homeobox" evidence="6">
    <location>
        <begin position="90"/>
        <end position="149"/>
    </location>
</feature>
<keyword evidence="8" id="KW-1185">Reference proteome</keyword>
<dbReference type="GO" id="GO:0003677">
    <property type="term" value="F:DNA binding"/>
    <property type="evidence" value="ECO:0007669"/>
    <property type="project" value="UniProtKB-UniRule"/>
</dbReference>
<reference evidence="7 8" key="1">
    <citation type="submission" date="2011-08" db="EMBL/GenBank/DDBJ databases">
        <authorList>
            <person name="Liu Z.J."/>
            <person name="Shi F.L."/>
            <person name="Lu J.Q."/>
            <person name="Li M."/>
            <person name="Wang Z.L."/>
        </authorList>
    </citation>
    <scope>NUCLEOTIDE SEQUENCE [LARGE SCALE GENOMIC DNA]</scope>
    <source>
        <strain evidence="7 8">USNM 41457</strain>
    </source>
</reference>
<dbReference type="InterPro" id="IPR050460">
    <property type="entry name" value="Distal-less_Homeobox_TF"/>
</dbReference>
<dbReference type="AlphaFoldDB" id="J9DAV9"/>
<dbReference type="Pfam" id="PF00046">
    <property type="entry name" value="Homeodomain"/>
    <property type="match status" value="1"/>
</dbReference>
<evidence type="ECO:0000259" key="6">
    <source>
        <dbReference type="PROSITE" id="PS50071"/>
    </source>
</evidence>
<dbReference type="InterPro" id="IPR009057">
    <property type="entry name" value="Homeodomain-like_sf"/>
</dbReference>
<dbReference type="CDD" id="cd00086">
    <property type="entry name" value="homeodomain"/>
    <property type="match status" value="1"/>
</dbReference>
<dbReference type="HOGENOM" id="CLU_145531_0_0_1"/>
<keyword evidence="2 4" id="KW-0371">Homeobox</keyword>
<dbReference type="Gene3D" id="1.10.10.60">
    <property type="entry name" value="Homeodomain-like"/>
    <property type="match status" value="1"/>
</dbReference>
<evidence type="ECO:0000313" key="8">
    <source>
        <dbReference type="Proteomes" id="UP000003163"/>
    </source>
</evidence>
<dbReference type="SUPFAM" id="SSF46689">
    <property type="entry name" value="Homeodomain-like"/>
    <property type="match status" value="1"/>
</dbReference>
<dbReference type="OrthoDB" id="10056939at2759"/>
<keyword evidence="3 4" id="KW-0539">Nucleus</keyword>
<dbReference type="STRING" id="1003232.J9DAV9"/>
<evidence type="ECO:0000256" key="5">
    <source>
        <dbReference type="RuleBase" id="RU000682"/>
    </source>
</evidence>
<sequence>MDDETLKETANKIAAVRKTYTSTGMKINETIDLTQKLFSKNIFLVRPVVTTDLVNFYRQKIEEIQKNGTEAVESLVENYVNEVEEDVKDALKHGKRKRYNKRTRFILESFYAKERYPTDQDRINIALACNLTPKQVGYWFTNKRNKYKK</sequence>
<comment type="subcellular location">
    <subcellularLocation>
        <location evidence="4 5">Nucleus</location>
    </subcellularLocation>
</comment>
<organism evidence="7 8">
    <name type="scientific">Edhazardia aedis (strain USNM 41457)</name>
    <name type="common">Microsporidian parasite</name>
    <dbReference type="NCBI Taxonomy" id="1003232"/>
    <lineage>
        <taxon>Eukaryota</taxon>
        <taxon>Fungi</taxon>
        <taxon>Fungi incertae sedis</taxon>
        <taxon>Microsporidia</taxon>
        <taxon>Edhazardia</taxon>
    </lineage>
</organism>
<accession>J9DAV9</accession>
<dbReference type="GO" id="GO:0005634">
    <property type="term" value="C:nucleus"/>
    <property type="evidence" value="ECO:0007669"/>
    <property type="project" value="UniProtKB-SubCell"/>
</dbReference>
<dbReference type="SMART" id="SM00389">
    <property type="entry name" value="HOX"/>
    <property type="match status" value="1"/>
</dbReference>
<reference evidence="8" key="2">
    <citation type="submission" date="2015-07" db="EMBL/GenBank/DDBJ databases">
        <title>Contrasting host-pathogen interactions and genome evolution in two generalist and specialist microsporidian pathogens of mosquitoes.</title>
        <authorList>
            <consortium name="The Broad Institute Genomics Platform"/>
            <consortium name="The Broad Institute Genome Sequencing Center for Infectious Disease"/>
            <person name="Cuomo C.A."/>
            <person name="Sanscrainte N.D."/>
            <person name="Goldberg J.M."/>
            <person name="Heiman D."/>
            <person name="Young S."/>
            <person name="Zeng Q."/>
            <person name="Becnel J.J."/>
            <person name="Birren B.W."/>
        </authorList>
    </citation>
    <scope>NUCLEOTIDE SEQUENCE [LARGE SCALE GENOMIC DNA]</scope>
    <source>
        <strain evidence="8">USNM 41457</strain>
    </source>
</reference>
<dbReference type="EMBL" id="AFBI03000001">
    <property type="protein sequence ID" value="EJW04906.1"/>
    <property type="molecule type" value="Genomic_DNA"/>
</dbReference>
<dbReference type="PROSITE" id="PS50071">
    <property type="entry name" value="HOMEOBOX_2"/>
    <property type="match status" value="1"/>
</dbReference>